<evidence type="ECO:0000256" key="4">
    <source>
        <dbReference type="ARBA" id="ARBA00022827"/>
    </source>
</evidence>
<evidence type="ECO:0000259" key="5">
    <source>
        <dbReference type="Pfam" id="PF07992"/>
    </source>
</evidence>
<name>A0A1H5WKE2_9BACT</name>
<evidence type="ECO:0000313" key="6">
    <source>
        <dbReference type="EMBL" id="SEF99815.1"/>
    </source>
</evidence>
<dbReference type="PANTHER" id="PTHR43429">
    <property type="entry name" value="PYRIDINE NUCLEOTIDE-DISULFIDE OXIDOREDUCTASE DOMAIN-CONTAINING"/>
    <property type="match status" value="1"/>
</dbReference>
<dbReference type="GO" id="GO:0016491">
    <property type="term" value="F:oxidoreductase activity"/>
    <property type="evidence" value="ECO:0007669"/>
    <property type="project" value="InterPro"/>
</dbReference>
<feature type="domain" description="FAD/NAD(P)-binding" evidence="5">
    <location>
        <begin position="7"/>
        <end position="290"/>
    </location>
</feature>
<protein>
    <submittedName>
        <fullName evidence="6">Pyridine nucleotide-disulphide oxidoreductase</fullName>
    </submittedName>
</protein>
<comment type="similarity">
    <text evidence="2">Belongs to the FAD-dependent oxidoreductase family.</text>
</comment>
<evidence type="ECO:0000313" key="7">
    <source>
        <dbReference type="Proteomes" id="UP000236736"/>
    </source>
</evidence>
<evidence type="ECO:0000256" key="1">
    <source>
        <dbReference type="ARBA" id="ARBA00001974"/>
    </source>
</evidence>
<dbReference type="EMBL" id="FNVR01000010">
    <property type="protein sequence ID" value="SEF99815.1"/>
    <property type="molecule type" value="Genomic_DNA"/>
</dbReference>
<dbReference type="Gene3D" id="3.50.50.60">
    <property type="entry name" value="FAD/NAD(P)-binding domain"/>
    <property type="match status" value="2"/>
</dbReference>
<dbReference type="Pfam" id="PF07992">
    <property type="entry name" value="Pyr_redox_2"/>
    <property type="match status" value="1"/>
</dbReference>
<dbReference type="InterPro" id="IPR023753">
    <property type="entry name" value="FAD/NAD-binding_dom"/>
</dbReference>
<keyword evidence="4" id="KW-0274">FAD</keyword>
<evidence type="ECO:0000256" key="2">
    <source>
        <dbReference type="ARBA" id="ARBA00006442"/>
    </source>
</evidence>
<reference evidence="7" key="1">
    <citation type="submission" date="2016-10" db="EMBL/GenBank/DDBJ databases">
        <authorList>
            <person name="Varghese N."/>
            <person name="Submissions S."/>
        </authorList>
    </citation>
    <scope>NUCLEOTIDE SEQUENCE [LARGE SCALE GENOMIC DNA]</scope>
    <source>
        <strain evidence="7">DSM 17298</strain>
    </source>
</reference>
<evidence type="ECO:0000256" key="3">
    <source>
        <dbReference type="ARBA" id="ARBA00022630"/>
    </source>
</evidence>
<proteinExistence type="inferred from homology"/>
<keyword evidence="3" id="KW-0285">Flavoprotein</keyword>
<dbReference type="PRINTS" id="PR00368">
    <property type="entry name" value="FADPNR"/>
</dbReference>
<dbReference type="STRING" id="1120964.GCA_001313265_01700"/>
<dbReference type="InterPro" id="IPR050260">
    <property type="entry name" value="FAD-bd_OxRdtase"/>
</dbReference>
<dbReference type="InterPro" id="IPR036188">
    <property type="entry name" value="FAD/NAD-bd_sf"/>
</dbReference>
<dbReference type="AlphaFoldDB" id="A0A1H5WKE2"/>
<comment type="cofactor">
    <cofactor evidence="1">
        <name>FAD</name>
        <dbReference type="ChEBI" id="CHEBI:57692"/>
    </cofactor>
</comment>
<dbReference type="PANTHER" id="PTHR43429:SF3">
    <property type="entry name" value="NITRITE REDUCTASE [NAD(P)H]"/>
    <property type="match status" value="1"/>
</dbReference>
<gene>
    <name evidence="6" type="ORF">SAMN03080598_02110</name>
</gene>
<accession>A0A1H5WKE2</accession>
<dbReference type="PRINTS" id="PR00411">
    <property type="entry name" value="PNDRDTASEI"/>
</dbReference>
<dbReference type="Proteomes" id="UP000236736">
    <property type="component" value="Unassembled WGS sequence"/>
</dbReference>
<organism evidence="6 7">
    <name type="scientific">Algoriphagus boritolerans DSM 17298 = JCM 18970</name>
    <dbReference type="NCBI Taxonomy" id="1120964"/>
    <lineage>
        <taxon>Bacteria</taxon>
        <taxon>Pseudomonadati</taxon>
        <taxon>Bacteroidota</taxon>
        <taxon>Cytophagia</taxon>
        <taxon>Cytophagales</taxon>
        <taxon>Cyclobacteriaceae</taxon>
        <taxon>Algoriphagus</taxon>
    </lineage>
</organism>
<sequence>MSQSHRHVVIIGNGISGVTCARHLRKMDEGVRITLVSGESKYFFSRTALMYVFMGHMKFEHTQPYENHFWEKNRIELKEAWVEKVDFTRKSLVFTSGEKLGYDSLVIATGSKYNKFGWPGQDLPGVQGLYSKQDLELMEGNTRENVRHAVIVGGGLIGIEMAEMLAYKKIPVTFLVRERGFWNKVLPKEESELVGRHIREHHIDLRLETELKEILSDDEGRVAAVITSKGEKINCQFVGLTAGVSPNIDFLRNTDLKVNRGVIVDEYFSTNLPDVYAIGDCAEFEKAPAADRRTIEQVWYTGRMHGETLAYSLCNKPVPYRPGVWFNSAKFLDIEYQTYGTVPADWDENQFKNFYWEHRGGKVAFRMLMDLEGKILGVNNFGFRLRHEVLDQAIRESWSGGKVMARLEHANFDPEFFAPYYIEIQEAFKAEFGGHFHPSKKSFIQKIFGAKV</sequence>
<keyword evidence="7" id="KW-1185">Reference proteome</keyword>
<dbReference type="RefSeq" id="WP_103924777.1">
    <property type="nucleotide sequence ID" value="NZ_FNVR01000010.1"/>
</dbReference>
<dbReference type="OrthoDB" id="9792592at2"/>
<dbReference type="SUPFAM" id="SSF51905">
    <property type="entry name" value="FAD/NAD(P)-binding domain"/>
    <property type="match status" value="1"/>
</dbReference>